<protein>
    <submittedName>
        <fullName evidence="1">RD3L protein</fullName>
    </submittedName>
</protein>
<dbReference type="EMBL" id="JAAWVQ010055346">
    <property type="protein sequence ID" value="MBN3275947.1"/>
    <property type="molecule type" value="Genomic_DNA"/>
</dbReference>
<sequence>MPLFGWMKWSKPEVDSPDQKHSKVPTKTLMRELLWHMEERKSLIREMVKEQRVLQSGMEYKWLQSYQSLKFLIPPSERRQLEHLCSQIQPSHTASVLSRFREILSGNDILPWELVYVFKQVLKDFITQNEEEKQQIRLMESWTNRHQTKLGFITRTVPDCSETFKEEIPTISSYVDKSMQGECPYFVERIWDLPYYYPAHCTCSEAYSATI</sequence>
<dbReference type="InterPro" id="IPR028092">
    <property type="entry name" value="RD3"/>
</dbReference>
<dbReference type="PANTHER" id="PTHR28489">
    <property type="entry name" value="RENTINAL DEGENERATION 3-LIKE"/>
    <property type="match status" value="1"/>
</dbReference>
<name>A0ABS2XPR4_POLSP</name>
<gene>
    <name evidence="1" type="primary">Rd3l</name>
    <name evidence="1" type="ORF">GTO93_0012565</name>
</gene>
<dbReference type="PANTHER" id="PTHR28489:SF3">
    <property type="entry name" value="PROTEIN RD3-LIKE"/>
    <property type="match status" value="1"/>
</dbReference>
<reference evidence="1" key="1">
    <citation type="journal article" date="2021" name="Cell">
        <title>Tracing the genetic footprints of vertebrate landing in non-teleost ray-finned fishes.</title>
        <authorList>
            <person name="Bi X."/>
            <person name="Wang K."/>
            <person name="Yang L."/>
            <person name="Pan H."/>
            <person name="Jiang H."/>
            <person name="Wei Q."/>
            <person name="Fang M."/>
            <person name="Yu H."/>
            <person name="Zhu C."/>
            <person name="Cai Y."/>
            <person name="He Y."/>
            <person name="Gan X."/>
            <person name="Zeng H."/>
            <person name="Yu D."/>
            <person name="Zhu Y."/>
            <person name="Jiang H."/>
            <person name="Qiu Q."/>
            <person name="Yang H."/>
            <person name="Zhang Y.E."/>
            <person name="Wang W."/>
            <person name="Zhu M."/>
            <person name="He S."/>
            <person name="Zhang G."/>
        </authorList>
    </citation>
    <scope>NUCLEOTIDE SEQUENCE</scope>
    <source>
        <strain evidence="1">Pddl_001</strain>
    </source>
</reference>
<organism evidence="1 2">
    <name type="scientific">Polyodon spathula</name>
    <name type="common">North American paddlefish</name>
    <name type="synonym">Squalus spathula</name>
    <dbReference type="NCBI Taxonomy" id="7913"/>
    <lineage>
        <taxon>Eukaryota</taxon>
        <taxon>Metazoa</taxon>
        <taxon>Chordata</taxon>
        <taxon>Craniata</taxon>
        <taxon>Vertebrata</taxon>
        <taxon>Euteleostomi</taxon>
        <taxon>Actinopterygii</taxon>
        <taxon>Chondrostei</taxon>
        <taxon>Acipenseriformes</taxon>
        <taxon>Polyodontidae</taxon>
        <taxon>Polyodon</taxon>
    </lineage>
</organism>
<proteinExistence type="predicted"/>
<comment type="caution">
    <text evidence="1">The sequence shown here is derived from an EMBL/GenBank/DDBJ whole genome shotgun (WGS) entry which is preliminary data.</text>
</comment>
<feature type="non-terminal residue" evidence="1">
    <location>
        <position position="1"/>
    </location>
</feature>
<dbReference type="GeneID" id="121329772"/>
<dbReference type="Pfam" id="PF14473">
    <property type="entry name" value="RD3"/>
    <property type="match status" value="1"/>
</dbReference>
<feature type="non-terminal residue" evidence="1">
    <location>
        <position position="211"/>
    </location>
</feature>
<dbReference type="RefSeq" id="XP_041131488.1">
    <property type="nucleotide sequence ID" value="XM_041275554.1"/>
</dbReference>
<evidence type="ECO:0000313" key="1">
    <source>
        <dbReference type="EMBL" id="MBN3275947.1"/>
    </source>
</evidence>
<keyword evidence="2" id="KW-1185">Reference proteome</keyword>
<evidence type="ECO:0000313" key="2">
    <source>
        <dbReference type="Proteomes" id="UP001166093"/>
    </source>
</evidence>
<dbReference type="Proteomes" id="UP001166093">
    <property type="component" value="Unassembled WGS sequence"/>
</dbReference>
<accession>A0ABS2XPR4</accession>